<reference evidence="2 3" key="1">
    <citation type="journal article" date="2015" name="Nature">
        <title>rRNA introns, odd ribosomes, and small enigmatic genomes across a large radiation of phyla.</title>
        <authorList>
            <person name="Brown C.T."/>
            <person name="Hug L.A."/>
            <person name="Thomas B.C."/>
            <person name="Sharon I."/>
            <person name="Castelle C.J."/>
            <person name="Singh A."/>
            <person name="Wilkins M.J."/>
            <person name="Williams K.H."/>
            <person name="Banfield J.F."/>
        </authorList>
    </citation>
    <scope>NUCLEOTIDE SEQUENCE [LARGE SCALE GENOMIC DNA]</scope>
</reference>
<dbReference type="InterPro" id="IPR010982">
    <property type="entry name" value="Lambda_DNA-bd_dom_sf"/>
</dbReference>
<evidence type="ECO:0000313" key="2">
    <source>
        <dbReference type="EMBL" id="KKT32252.1"/>
    </source>
</evidence>
<dbReference type="PANTHER" id="PTHR34475:SF1">
    <property type="entry name" value="CYTOSKELETON PROTEIN RODZ"/>
    <property type="match status" value="1"/>
</dbReference>
<keyword evidence="1" id="KW-0812">Transmembrane</keyword>
<feature type="transmembrane region" description="Helical" evidence="1">
    <location>
        <begin position="99"/>
        <end position="118"/>
    </location>
</feature>
<keyword evidence="1" id="KW-0472">Membrane</keyword>
<dbReference type="Pfam" id="PF09136">
    <property type="entry name" value="Glucodextran_B"/>
    <property type="match status" value="1"/>
</dbReference>
<keyword evidence="1" id="KW-1133">Transmembrane helix</keyword>
<dbReference type="InterPro" id="IPR050400">
    <property type="entry name" value="Bact_Cytoskel_RodZ"/>
</dbReference>
<dbReference type="EMBL" id="LCHL01000029">
    <property type="protein sequence ID" value="KKT32252.1"/>
    <property type="molecule type" value="Genomic_DNA"/>
</dbReference>
<dbReference type="InterPro" id="IPR013783">
    <property type="entry name" value="Ig-like_fold"/>
</dbReference>
<dbReference type="Gene3D" id="1.10.260.40">
    <property type="entry name" value="lambda repressor-like DNA-binding domains"/>
    <property type="match status" value="1"/>
</dbReference>
<sequence>MKQVGQLLKDGRVSKGYSLEDLEGETKIRKSFLEAIEAGEWDKLPEFPVVSGFIKNIASSLDIDRNQAVALLRRDYPPKNVSVNPKPDVSDKFTWSPRITFLAGVLIIAVLLLGYLGFQYIKFISPPDLVVERPKEEERVTESNLTVEGRTSASSRLEVNNQPVLVEDDGKFKTEIEVFEGTTEIVVKAISRSGKETIVHRPIKVDLSSHD</sequence>
<dbReference type="AlphaFoldDB" id="A0A0G1IK87"/>
<comment type="caution">
    <text evidence="2">The sequence shown here is derived from an EMBL/GenBank/DDBJ whole genome shotgun (WGS) entry which is preliminary data.</text>
</comment>
<dbReference type="GO" id="GO:0003677">
    <property type="term" value="F:DNA binding"/>
    <property type="evidence" value="ECO:0007669"/>
    <property type="project" value="InterPro"/>
</dbReference>
<dbReference type="Gene3D" id="2.60.40.10">
    <property type="entry name" value="Immunoglobulins"/>
    <property type="match status" value="1"/>
</dbReference>
<name>A0A0G1IK87_9BACT</name>
<proteinExistence type="predicted"/>
<dbReference type="Pfam" id="PF13413">
    <property type="entry name" value="HTH_25"/>
    <property type="match status" value="1"/>
</dbReference>
<gene>
    <name evidence="2" type="ORF">UW21_C0029G0003</name>
</gene>
<dbReference type="Proteomes" id="UP000034192">
    <property type="component" value="Unassembled WGS sequence"/>
</dbReference>
<evidence type="ECO:0000313" key="3">
    <source>
        <dbReference type="Proteomes" id="UP000034192"/>
    </source>
</evidence>
<accession>A0A0G1IK87</accession>
<evidence type="ECO:0008006" key="4">
    <source>
        <dbReference type="Google" id="ProtNLM"/>
    </source>
</evidence>
<protein>
    <recommendedName>
        <fullName evidence="4">Transcriptional regulator, XRE family</fullName>
    </recommendedName>
</protein>
<dbReference type="PANTHER" id="PTHR34475">
    <property type="match status" value="1"/>
</dbReference>
<organism evidence="2 3">
    <name type="scientific">Candidatus Woesebacteria bacterium GW2011_GWB1_44_11b</name>
    <dbReference type="NCBI Taxonomy" id="1618580"/>
    <lineage>
        <taxon>Bacteria</taxon>
        <taxon>Candidatus Woeseibacteriota</taxon>
    </lineage>
</organism>
<evidence type="ECO:0000256" key="1">
    <source>
        <dbReference type="SAM" id="Phobius"/>
    </source>
</evidence>